<gene>
    <name evidence="2" type="ORF">CI238_11125</name>
</gene>
<name>A0A161VUG5_COLIC</name>
<accession>A0A161VUG5</accession>
<evidence type="ECO:0000313" key="2">
    <source>
        <dbReference type="EMBL" id="KZL75075.1"/>
    </source>
</evidence>
<evidence type="ECO:0000313" key="3">
    <source>
        <dbReference type="Proteomes" id="UP000076584"/>
    </source>
</evidence>
<sequence>MPCTFCRSRGLCCRIIERSSKCGEYVRRGRACDASGVALNSLLRIISESRRLENKEEAAKELLSARRNALRQAQADLDESLARLERLRRQKRQLMTKGSEITRLSLQSLDELEEAERAKSEAVISMQSHSGIDVID</sequence>
<dbReference type="Proteomes" id="UP000076584">
    <property type="component" value="Unassembled WGS sequence"/>
</dbReference>
<keyword evidence="1" id="KW-0175">Coiled coil</keyword>
<proteinExistence type="predicted"/>
<feature type="coiled-coil region" evidence="1">
    <location>
        <begin position="52"/>
        <end position="97"/>
    </location>
</feature>
<dbReference type="EMBL" id="LFIW01002312">
    <property type="protein sequence ID" value="KZL75075.1"/>
    <property type="molecule type" value="Genomic_DNA"/>
</dbReference>
<comment type="caution">
    <text evidence="2">The sequence shown here is derived from an EMBL/GenBank/DDBJ whole genome shotgun (WGS) entry which is preliminary data.</text>
</comment>
<dbReference type="AlphaFoldDB" id="A0A161VUG5"/>
<evidence type="ECO:0000256" key="1">
    <source>
        <dbReference type="SAM" id="Coils"/>
    </source>
</evidence>
<organism evidence="2 3">
    <name type="scientific">Colletotrichum incanum</name>
    <name type="common">Soybean anthracnose fungus</name>
    <dbReference type="NCBI Taxonomy" id="1573173"/>
    <lineage>
        <taxon>Eukaryota</taxon>
        <taxon>Fungi</taxon>
        <taxon>Dikarya</taxon>
        <taxon>Ascomycota</taxon>
        <taxon>Pezizomycotina</taxon>
        <taxon>Sordariomycetes</taxon>
        <taxon>Hypocreomycetidae</taxon>
        <taxon>Glomerellales</taxon>
        <taxon>Glomerellaceae</taxon>
        <taxon>Colletotrichum</taxon>
        <taxon>Colletotrichum spaethianum species complex</taxon>
    </lineage>
</organism>
<reference evidence="2 3" key="1">
    <citation type="submission" date="2015-06" db="EMBL/GenBank/DDBJ databases">
        <title>Survival trade-offs in plant roots during colonization by closely related pathogenic and mutualistic fungi.</title>
        <authorList>
            <person name="Hacquard S."/>
            <person name="Kracher B."/>
            <person name="Hiruma K."/>
            <person name="Weinman A."/>
            <person name="Muench P."/>
            <person name="Garrido Oter R."/>
            <person name="Ver Loren van Themaat E."/>
            <person name="Dallerey J.-F."/>
            <person name="Damm U."/>
            <person name="Henrissat B."/>
            <person name="Lespinet O."/>
            <person name="Thon M."/>
            <person name="Kemen E."/>
            <person name="McHardy A.C."/>
            <person name="Schulze-Lefert P."/>
            <person name="O'Connell R.J."/>
        </authorList>
    </citation>
    <scope>NUCLEOTIDE SEQUENCE [LARGE SCALE GENOMIC DNA]</scope>
    <source>
        <strain evidence="2 3">MAFF 238704</strain>
    </source>
</reference>
<protein>
    <submittedName>
        <fullName evidence="2">Uncharacterized protein</fullName>
    </submittedName>
</protein>
<keyword evidence="3" id="KW-1185">Reference proteome</keyword>